<dbReference type="Proteomes" id="UP000002505">
    <property type="component" value="Plasmid pACHL01"/>
</dbReference>
<feature type="compositionally biased region" description="Basic residues" evidence="1">
    <location>
        <begin position="247"/>
        <end position="258"/>
    </location>
</feature>
<protein>
    <submittedName>
        <fullName evidence="3">Integral membrane protein</fullName>
    </submittedName>
</protein>
<dbReference type="HOGENOM" id="CLU_1021750_0_0_11"/>
<sequence length="272" mass="28826">MGMKKEPFDGRLFYAGLIAVLVAVFVWLARNVLVEASLFFLLAAVFAALVYRVVAYSVRAFGVMQWSFLLIYYSLLSVEDDLGLPAAGPWFMGFLVGALAAGISWVGPGAGTELRLKTQRGAKGSVFPGGWRPALITSGSALVLLGLGSAHLAYQSPTVPVAAVLAGAAVAGWALFRFVKSVQGRFLPLFAIPVVFFVLAFIGGATDQPALPLVWTYGALAGILIGGTYWSGPGFGAPRPPFAGQGPRRRRRKRRSKPKQVQPEAQAAGAAQ</sequence>
<accession>B8HI55</accession>
<evidence type="ECO:0000313" key="4">
    <source>
        <dbReference type="Proteomes" id="UP000002505"/>
    </source>
</evidence>
<feature type="transmembrane region" description="Helical" evidence="2">
    <location>
        <begin position="210"/>
        <end position="230"/>
    </location>
</feature>
<keyword evidence="4" id="KW-1185">Reference proteome</keyword>
<dbReference type="EMBL" id="CP001342">
    <property type="protein sequence ID" value="ACL42102.1"/>
    <property type="molecule type" value="Genomic_DNA"/>
</dbReference>
<evidence type="ECO:0000256" key="2">
    <source>
        <dbReference type="SAM" id="Phobius"/>
    </source>
</evidence>
<dbReference type="AlphaFoldDB" id="B8HI55"/>
<keyword evidence="3" id="KW-0614">Plasmid</keyword>
<reference evidence="3" key="1">
    <citation type="submission" date="2009-01" db="EMBL/GenBank/DDBJ databases">
        <title>Complete sequence of plasmid1 of Arthrobacter chlorophenolicus A6.</title>
        <authorList>
            <consortium name="US DOE Joint Genome Institute"/>
            <person name="Lucas S."/>
            <person name="Copeland A."/>
            <person name="Lapidus A."/>
            <person name="Glavina del Rio T."/>
            <person name="Tice H."/>
            <person name="Bruce D."/>
            <person name="Goodwin L."/>
            <person name="Pitluck S."/>
            <person name="Goltsman E."/>
            <person name="Clum A."/>
            <person name="Larimer F."/>
            <person name="Land M."/>
            <person name="Hauser L."/>
            <person name="Kyrpides N."/>
            <person name="Mikhailova N."/>
            <person name="Jansson J."/>
            <person name="Richardson P."/>
        </authorList>
    </citation>
    <scope>NUCLEOTIDE SEQUENCE [LARGE SCALE GENOMIC DNA]</scope>
    <source>
        <strain evidence="3">A6</strain>
        <plasmid evidence="3">pACHL01</plasmid>
    </source>
</reference>
<name>B8HI55_PSECP</name>
<evidence type="ECO:0000256" key="1">
    <source>
        <dbReference type="SAM" id="MobiDB-lite"/>
    </source>
</evidence>
<keyword evidence="2" id="KW-1133">Transmembrane helix</keyword>
<feature type="transmembrane region" description="Helical" evidence="2">
    <location>
        <begin position="12"/>
        <end position="30"/>
    </location>
</feature>
<organism evidence="3 4">
    <name type="scientific">Pseudarthrobacter chlorophenolicus (strain ATCC 700700 / DSM 12829 / CIP 107037 / JCM 12360 / KCTC 9906 / NCIMB 13794 / A6)</name>
    <name type="common">Arthrobacter chlorophenolicus</name>
    <dbReference type="NCBI Taxonomy" id="452863"/>
    <lineage>
        <taxon>Bacteria</taxon>
        <taxon>Bacillati</taxon>
        <taxon>Actinomycetota</taxon>
        <taxon>Actinomycetes</taxon>
        <taxon>Micrococcales</taxon>
        <taxon>Micrococcaceae</taxon>
        <taxon>Pseudarthrobacter</taxon>
    </lineage>
</organism>
<feature type="transmembrane region" description="Helical" evidence="2">
    <location>
        <begin position="186"/>
        <end position="204"/>
    </location>
</feature>
<feature type="transmembrane region" description="Helical" evidence="2">
    <location>
        <begin position="160"/>
        <end position="179"/>
    </location>
</feature>
<geneLocation type="plasmid" evidence="3 4">
    <name>pACHL01</name>
</geneLocation>
<feature type="transmembrane region" description="Helical" evidence="2">
    <location>
        <begin position="133"/>
        <end position="154"/>
    </location>
</feature>
<dbReference type="KEGG" id="ach:Achl_4151"/>
<evidence type="ECO:0000313" key="3">
    <source>
        <dbReference type="EMBL" id="ACL42102.1"/>
    </source>
</evidence>
<feature type="transmembrane region" description="Helical" evidence="2">
    <location>
        <begin position="90"/>
        <end position="112"/>
    </location>
</feature>
<feature type="transmembrane region" description="Helical" evidence="2">
    <location>
        <begin position="61"/>
        <end position="78"/>
    </location>
</feature>
<keyword evidence="2" id="KW-0472">Membrane</keyword>
<gene>
    <name evidence="3" type="ordered locus">Achl_4151</name>
</gene>
<proteinExistence type="predicted"/>
<feature type="region of interest" description="Disordered" evidence="1">
    <location>
        <begin position="236"/>
        <end position="272"/>
    </location>
</feature>
<feature type="transmembrane region" description="Helical" evidence="2">
    <location>
        <begin position="36"/>
        <end position="54"/>
    </location>
</feature>
<keyword evidence="2" id="KW-0812">Transmembrane</keyword>